<evidence type="ECO:0000259" key="2">
    <source>
        <dbReference type="Pfam" id="PF00857"/>
    </source>
</evidence>
<proteinExistence type="predicted"/>
<dbReference type="SUPFAM" id="SSF52499">
    <property type="entry name" value="Isochorismatase-like hydrolases"/>
    <property type="match status" value="1"/>
</dbReference>
<dbReference type="RefSeq" id="WP_279814495.1">
    <property type="nucleotide sequence ID" value="NZ_JAOBYY010000025.1"/>
</dbReference>
<dbReference type="GO" id="GO:0016787">
    <property type="term" value="F:hydrolase activity"/>
    <property type="evidence" value="ECO:0007669"/>
    <property type="project" value="UniProtKB-KW"/>
</dbReference>
<dbReference type="Pfam" id="PF00857">
    <property type="entry name" value="Isochorismatase"/>
    <property type="match status" value="1"/>
</dbReference>
<dbReference type="InterPro" id="IPR000868">
    <property type="entry name" value="Isochorismatase-like_dom"/>
</dbReference>
<dbReference type="Gene3D" id="3.40.50.850">
    <property type="entry name" value="Isochorismatase-like"/>
    <property type="match status" value="1"/>
</dbReference>
<dbReference type="EC" id="3.-.-.-" evidence="3"/>
<dbReference type="PANTHER" id="PTHR43540">
    <property type="entry name" value="PEROXYUREIDOACRYLATE/UREIDOACRYLATE AMIDOHYDROLASE-RELATED"/>
    <property type="match status" value="1"/>
</dbReference>
<name>A0ABU3XRZ6_9GAMM</name>
<protein>
    <submittedName>
        <fullName evidence="3">Cysteine hydrolase family protein</fullName>
        <ecNumber evidence="3">3.-.-.-</ecNumber>
    </submittedName>
</protein>
<keyword evidence="1 3" id="KW-0378">Hydrolase</keyword>
<dbReference type="PANTHER" id="PTHR43540:SF6">
    <property type="entry name" value="ISOCHORISMATASE-LIKE DOMAIN-CONTAINING PROTEIN"/>
    <property type="match status" value="1"/>
</dbReference>
<gene>
    <name evidence="3" type="ORF">R0G64_14835</name>
</gene>
<keyword evidence="4" id="KW-1185">Reference proteome</keyword>
<reference evidence="3 4" key="1">
    <citation type="submission" date="2023-10" db="EMBL/GenBank/DDBJ databases">
        <title>Pseudomonas otitidis isolated from a paediatric patient with cystic fibrosis in Chile.</title>
        <authorList>
            <person name="Amsteins-Romero L."/>
            <person name="Opazo-Capurro A."/>
            <person name="Matus-Kohler M."/>
            <person name="Gonzalez-Rocha G."/>
        </authorList>
    </citation>
    <scope>NUCLEOTIDE SEQUENCE [LARGE SCALE GENOMIC DNA]</scope>
    <source>
        <strain evidence="3 4">P-714</strain>
    </source>
</reference>
<dbReference type="InterPro" id="IPR036380">
    <property type="entry name" value="Isochorismatase-like_sf"/>
</dbReference>
<accession>A0ABU3XRZ6</accession>
<evidence type="ECO:0000313" key="3">
    <source>
        <dbReference type="EMBL" id="MDV3440704.1"/>
    </source>
</evidence>
<comment type="caution">
    <text evidence="3">The sequence shown here is derived from an EMBL/GenBank/DDBJ whole genome shotgun (WGS) entry which is preliminary data.</text>
</comment>
<organism evidence="3 4">
    <name type="scientific">Metapseudomonas otitidis</name>
    <dbReference type="NCBI Taxonomy" id="319939"/>
    <lineage>
        <taxon>Bacteria</taxon>
        <taxon>Pseudomonadati</taxon>
        <taxon>Pseudomonadota</taxon>
        <taxon>Gammaproteobacteria</taxon>
        <taxon>Pseudomonadales</taxon>
        <taxon>Pseudomonadaceae</taxon>
        <taxon>Metapseudomonas</taxon>
    </lineage>
</organism>
<evidence type="ECO:0000313" key="4">
    <source>
        <dbReference type="Proteomes" id="UP001273935"/>
    </source>
</evidence>
<feature type="domain" description="Isochorismatase-like" evidence="2">
    <location>
        <begin position="9"/>
        <end position="152"/>
    </location>
</feature>
<evidence type="ECO:0000256" key="1">
    <source>
        <dbReference type="ARBA" id="ARBA00022801"/>
    </source>
</evidence>
<dbReference type="Proteomes" id="UP001273935">
    <property type="component" value="Unassembled WGS sequence"/>
</dbReference>
<dbReference type="CDD" id="cd01014">
    <property type="entry name" value="nicotinamidase_related"/>
    <property type="match status" value="1"/>
</dbReference>
<dbReference type="InterPro" id="IPR050272">
    <property type="entry name" value="Isochorismatase-like_hydrls"/>
</dbReference>
<sequence>MMSQSPKRALIVIDVQNEYFNGSLLIEYPPVSQSLPNITRAMDAAHAAGIPVVVVRHLTPEGTPIFARGSATAELHPEIARRPHDLLVDKEEASALYGTGLADWLRARGVDTLTVVGYMTHHCDDSTVRQAAHEGWTVELLNDATGSLPYANAAGSVTAEEIHRVVTVVLHAGFGAVASTQDWLAAVEAGRALEPDNILASNQRAVAARG</sequence>
<dbReference type="EMBL" id="JAWJUL010000053">
    <property type="protein sequence ID" value="MDV3440704.1"/>
    <property type="molecule type" value="Genomic_DNA"/>
</dbReference>